<name>A0AA86NI02_9EUKA</name>
<keyword evidence="1" id="KW-1133">Transmembrane helix</keyword>
<dbReference type="EMBL" id="CATOUU010000186">
    <property type="protein sequence ID" value="CAI9919802.1"/>
    <property type="molecule type" value="Genomic_DNA"/>
</dbReference>
<proteinExistence type="predicted"/>
<feature type="transmembrane region" description="Helical" evidence="1">
    <location>
        <begin position="493"/>
        <end position="514"/>
    </location>
</feature>
<organism evidence="2">
    <name type="scientific">Hexamita inflata</name>
    <dbReference type="NCBI Taxonomy" id="28002"/>
    <lineage>
        <taxon>Eukaryota</taxon>
        <taxon>Metamonada</taxon>
        <taxon>Diplomonadida</taxon>
        <taxon>Hexamitidae</taxon>
        <taxon>Hexamitinae</taxon>
        <taxon>Hexamita</taxon>
    </lineage>
</organism>
<keyword evidence="1" id="KW-0812">Transmembrane</keyword>
<evidence type="ECO:0000313" key="2">
    <source>
        <dbReference type="EMBL" id="CAI9919802.1"/>
    </source>
</evidence>
<comment type="caution">
    <text evidence="2">The sequence shown here is derived from an EMBL/GenBank/DDBJ whole genome shotgun (WGS) entry which is preliminary data.</text>
</comment>
<evidence type="ECO:0000313" key="3">
    <source>
        <dbReference type="EMBL" id="CAL6114863.1"/>
    </source>
</evidence>
<dbReference type="EMBL" id="CAXDID020000839">
    <property type="protein sequence ID" value="CAL6114863.1"/>
    <property type="molecule type" value="Genomic_DNA"/>
</dbReference>
<evidence type="ECO:0000313" key="4">
    <source>
        <dbReference type="Proteomes" id="UP001642409"/>
    </source>
</evidence>
<protein>
    <submittedName>
        <fullName evidence="2">Uncharacterized protein</fullName>
    </submittedName>
</protein>
<dbReference type="AlphaFoldDB" id="A0AA86NI02"/>
<keyword evidence="4" id="KW-1185">Reference proteome</keyword>
<evidence type="ECO:0000256" key="1">
    <source>
        <dbReference type="SAM" id="Phobius"/>
    </source>
</evidence>
<dbReference type="Proteomes" id="UP001642409">
    <property type="component" value="Unassembled WGS sequence"/>
</dbReference>
<keyword evidence="1" id="KW-0472">Membrane</keyword>
<sequence>MFNYILTLNLNCFAINTSVEYQKQTREIRFTGSPNLLLTAEELKICQTILNDRLCIASIYIGTETFRQTNIQFHAEHLFYFDVSCLSYTGCQYVDVNKFSIATFQLNFEDINTQITGVAGKFFIRIFNRMECHHETEAVYGADEFHLKLEPVETCMTRPSADQIQTNIYMGNKEMFELQEKISDNVDAPVADLGEYIPHVSHLEFYCTSLSGSQAKNCYEVLNKLQQKDQLYVEVVLETPVSVRYQHQTATFTQSVKLTIKLVDHVVTQDCFSRMELTIFDDRLLVSAYPGALTKCSSPYFSQFDFDEQLFSVSIAANNDYTGFKFLATSPVQYQFGHFYEKYITCEELQIINCSNILEAAQLLAENTTYEITYKLSKKHRLLYKSTLTPKLIQQEIDTGFIEIHDQFICLNLKSGQATASTVYDVNILINTFTKQIVSPLIDRTCTTLSEAEQKLLHGFKVNGMPKTASVLIDSDILPNAQVNIYDVGEKCWIAWVAFVVFSVLGVVWLGFIANV</sequence>
<accession>A0AA86NI02</accession>
<reference evidence="2" key="1">
    <citation type="submission" date="2023-06" db="EMBL/GenBank/DDBJ databases">
        <authorList>
            <person name="Kurt Z."/>
        </authorList>
    </citation>
    <scope>NUCLEOTIDE SEQUENCE</scope>
</reference>
<gene>
    <name evidence="2" type="ORF">HINF_LOCUS7447</name>
    <name evidence="3" type="ORF">HINF_LOCUS78366</name>
</gene>
<reference evidence="3 4" key="2">
    <citation type="submission" date="2024-07" db="EMBL/GenBank/DDBJ databases">
        <authorList>
            <person name="Akdeniz Z."/>
        </authorList>
    </citation>
    <scope>NUCLEOTIDE SEQUENCE [LARGE SCALE GENOMIC DNA]</scope>
</reference>